<sequence length="92" mass="11117">MFRMWGKLMKSNRLLKDTVISVEDAGLNRTRKVYKALEDICYEFDLPKPLWLEANKHEFISHDKTRFYHDSFIEDINFDFLEIQVIEEDESL</sequence>
<organism evidence="1 2">
    <name type="scientific">Anaerostipes rhamnosivorans</name>
    <dbReference type="NCBI Taxonomy" id="1229621"/>
    <lineage>
        <taxon>Bacteria</taxon>
        <taxon>Bacillati</taxon>
        <taxon>Bacillota</taxon>
        <taxon>Clostridia</taxon>
        <taxon>Lachnospirales</taxon>
        <taxon>Lachnospiraceae</taxon>
        <taxon>Anaerostipes</taxon>
    </lineage>
</organism>
<keyword evidence="2" id="KW-1185">Reference proteome</keyword>
<dbReference type="KEGG" id="arf:AR1Y2_0076"/>
<dbReference type="Proteomes" id="UP000298653">
    <property type="component" value="Chromosome"/>
</dbReference>
<protein>
    <submittedName>
        <fullName evidence="1">Uncharacterized protein</fullName>
    </submittedName>
</protein>
<dbReference type="RefSeq" id="WP_137327195.1">
    <property type="nucleotide sequence ID" value="NZ_CP040058.1"/>
</dbReference>
<evidence type="ECO:0000313" key="1">
    <source>
        <dbReference type="EMBL" id="QCP33530.1"/>
    </source>
</evidence>
<accession>A0A4V1EFR8</accession>
<dbReference type="EMBL" id="CP040058">
    <property type="protein sequence ID" value="QCP33530.1"/>
    <property type="molecule type" value="Genomic_DNA"/>
</dbReference>
<gene>
    <name evidence="1" type="ORF">AR1Y2_0076</name>
</gene>
<reference evidence="1 2" key="1">
    <citation type="submission" date="2019-05" db="EMBL/GenBank/DDBJ databases">
        <title>Complete genome sequencing of Anaerostipes rhamnosivorans.</title>
        <authorList>
            <person name="Bui T.P.N."/>
            <person name="de Vos W.M."/>
        </authorList>
    </citation>
    <scope>NUCLEOTIDE SEQUENCE [LARGE SCALE GENOMIC DNA]</scope>
    <source>
        <strain evidence="1 2">1y2</strain>
    </source>
</reference>
<dbReference type="OrthoDB" id="2084516at2"/>
<name>A0A4V1EFR8_9FIRM</name>
<evidence type="ECO:0000313" key="2">
    <source>
        <dbReference type="Proteomes" id="UP000298653"/>
    </source>
</evidence>
<dbReference type="AlphaFoldDB" id="A0A4V1EFR8"/>
<proteinExistence type="predicted"/>